<keyword evidence="6 8" id="KW-0129">CBS domain</keyword>
<dbReference type="Pfam" id="PF03471">
    <property type="entry name" value="CorC_HlyC"/>
    <property type="match status" value="1"/>
</dbReference>
<dbReference type="PROSITE" id="PS51371">
    <property type="entry name" value="CBS"/>
    <property type="match status" value="2"/>
</dbReference>
<dbReference type="PANTHER" id="PTHR43099">
    <property type="entry name" value="UPF0053 PROTEIN YRKA"/>
    <property type="match status" value="1"/>
</dbReference>
<evidence type="ECO:0000256" key="6">
    <source>
        <dbReference type="ARBA" id="ARBA00023122"/>
    </source>
</evidence>
<evidence type="ECO:0000256" key="3">
    <source>
        <dbReference type="ARBA" id="ARBA00022692"/>
    </source>
</evidence>
<reference evidence="14" key="2">
    <citation type="submission" date="2021-04" db="EMBL/GenBank/DDBJ databases">
        <authorList>
            <person name="Gilroy R."/>
        </authorList>
    </citation>
    <scope>NUCLEOTIDE SEQUENCE</scope>
    <source>
        <strain evidence="14">14975</strain>
    </source>
</reference>
<evidence type="ECO:0000256" key="4">
    <source>
        <dbReference type="ARBA" id="ARBA00022737"/>
    </source>
</evidence>
<dbReference type="InterPro" id="IPR036318">
    <property type="entry name" value="FAD-bd_PCMH-like_sf"/>
</dbReference>
<dbReference type="InterPro" id="IPR000644">
    <property type="entry name" value="CBS_dom"/>
</dbReference>
<accession>A0A9D1VA99</accession>
<evidence type="ECO:0000256" key="1">
    <source>
        <dbReference type="ARBA" id="ARBA00004651"/>
    </source>
</evidence>
<dbReference type="CDD" id="cd04590">
    <property type="entry name" value="CBS_pair_CorC_HlyC_assoc"/>
    <property type="match status" value="1"/>
</dbReference>
<dbReference type="Pfam" id="PF00571">
    <property type="entry name" value="CBS"/>
    <property type="match status" value="2"/>
</dbReference>
<evidence type="ECO:0000256" key="5">
    <source>
        <dbReference type="ARBA" id="ARBA00022989"/>
    </source>
</evidence>
<feature type="domain" description="CBS" evidence="12">
    <location>
        <begin position="309"/>
        <end position="367"/>
    </location>
</feature>
<dbReference type="Pfam" id="PF01595">
    <property type="entry name" value="CNNM"/>
    <property type="match status" value="1"/>
</dbReference>
<dbReference type="InterPro" id="IPR005170">
    <property type="entry name" value="Transptr-assoc_dom"/>
</dbReference>
<dbReference type="InterPro" id="IPR002550">
    <property type="entry name" value="CNNM"/>
</dbReference>
<dbReference type="SUPFAM" id="SSF54631">
    <property type="entry name" value="CBS-domain pair"/>
    <property type="match status" value="1"/>
</dbReference>
<comment type="subcellular location">
    <subcellularLocation>
        <location evidence="1">Cell membrane</location>
        <topology evidence="1">Multi-pass membrane protein</topology>
    </subcellularLocation>
</comment>
<dbReference type="Proteomes" id="UP000823964">
    <property type="component" value="Unassembled WGS sequence"/>
</dbReference>
<keyword evidence="4" id="KW-0677">Repeat</keyword>
<name>A0A9D1VA99_9BACT</name>
<feature type="domain" description="CNNM transmembrane" evidence="13">
    <location>
        <begin position="19"/>
        <end position="227"/>
    </location>
</feature>
<evidence type="ECO:0000256" key="9">
    <source>
        <dbReference type="PROSITE-ProRule" id="PRU01193"/>
    </source>
</evidence>
<dbReference type="AlphaFoldDB" id="A0A9D1VA99"/>
<organism evidence="14 15">
    <name type="scientific">Candidatus Akkermansia intestinigallinarum</name>
    <dbReference type="NCBI Taxonomy" id="2838431"/>
    <lineage>
        <taxon>Bacteria</taxon>
        <taxon>Pseudomonadati</taxon>
        <taxon>Verrucomicrobiota</taxon>
        <taxon>Verrucomicrobiia</taxon>
        <taxon>Verrucomicrobiales</taxon>
        <taxon>Akkermansiaceae</taxon>
        <taxon>Akkermansia</taxon>
    </lineage>
</organism>
<proteinExistence type="predicted"/>
<sequence>MNIFLTQEEIAQLTWSYPTFGEIILFLLGTGFFLFLNAFFVANEFAAARVRESQLLEKEGETKAQVRRRKNTIRIVNHLDAYLSANQLGITIASLALGGLCEPFIEALIAPPLSYYCHLAPGVVSTISYIVAYTLFTFAHVVLGELVPKSLAIRHPLEVSLGTATAMVRFARIAAPVINLFNNTANIIAHRLFGVDPHYSPNNHHSAEEIAHIVEESGRSNEVTETEAEISMNALELNDRSVRDILVPRSSVELLDINTPFEKNLDIVTNSRHSRFPLVDGHLDKVCGWLHVKDMLKLVKMPQPDVRSVARELKVVPETMKLDTLLDFFSKEKTHFALVVDEYGDALGIVFLDDVLEEIVGDDIQDEFEAENTEDFMPTGRGEYIVNGSMALFDLEEALPKIGEIESDGGITTIGGYITDRLGHMPECGEEVRVKNYIFTVTGTDGRRVNQVRVQYAPVSDDDSEDDTPATPAPGACPLSS</sequence>
<keyword evidence="3 9" id="KW-0812">Transmembrane</keyword>
<dbReference type="InterPro" id="IPR016169">
    <property type="entry name" value="FAD-bd_PCMH_sub2"/>
</dbReference>
<evidence type="ECO:0000313" key="14">
    <source>
        <dbReference type="EMBL" id="HIX19503.1"/>
    </source>
</evidence>
<evidence type="ECO:0000256" key="8">
    <source>
        <dbReference type="PROSITE-ProRule" id="PRU00703"/>
    </source>
</evidence>
<evidence type="ECO:0000256" key="7">
    <source>
        <dbReference type="ARBA" id="ARBA00023136"/>
    </source>
</evidence>
<dbReference type="GO" id="GO:0005886">
    <property type="term" value="C:plasma membrane"/>
    <property type="evidence" value="ECO:0007669"/>
    <property type="project" value="UniProtKB-SubCell"/>
</dbReference>
<evidence type="ECO:0000259" key="12">
    <source>
        <dbReference type="PROSITE" id="PS51371"/>
    </source>
</evidence>
<keyword evidence="7 9" id="KW-0472">Membrane</keyword>
<evidence type="ECO:0000256" key="11">
    <source>
        <dbReference type="SAM" id="Phobius"/>
    </source>
</evidence>
<dbReference type="PROSITE" id="PS51846">
    <property type="entry name" value="CNNM"/>
    <property type="match status" value="1"/>
</dbReference>
<dbReference type="Gene3D" id="3.30.465.10">
    <property type="match status" value="1"/>
</dbReference>
<feature type="domain" description="CBS" evidence="12">
    <location>
        <begin position="246"/>
        <end position="306"/>
    </location>
</feature>
<dbReference type="PANTHER" id="PTHR43099:SF5">
    <property type="entry name" value="HLYC_CORC FAMILY TRANSPORTER"/>
    <property type="match status" value="1"/>
</dbReference>
<keyword evidence="5 9" id="KW-1133">Transmembrane helix</keyword>
<dbReference type="EMBL" id="DXFQ01000046">
    <property type="protein sequence ID" value="HIX19503.1"/>
    <property type="molecule type" value="Genomic_DNA"/>
</dbReference>
<evidence type="ECO:0000256" key="10">
    <source>
        <dbReference type="SAM" id="MobiDB-lite"/>
    </source>
</evidence>
<dbReference type="InterPro" id="IPR044751">
    <property type="entry name" value="Ion_transp-like_CBS"/>
</dbReference>
<feature type="transmembrane region" description="Helical" evidence="11">
    <location>
        <begin position="23"/>
        <end position="42"/>
    </location>
</feature>
<dbReference type="GO" id="GO:0050660">
    <property type="term" value="F:flavin adenine dinucleotide binding"/>
    <property type="evidence" value="ECO:0007669"/>
    <property type="project" value="InterPro"/>
</dbReference>
<evidence type="ECO:0000313" key="15">
    <source>
        <dbReference type="Proteomes" id="UP000823964"/>
    </source>
</evidence>
<comment type="caution">
    <text evidence="14">The sequence shown here is derived from an EMBL/GenBank/DDBJ whole genome shotgun (WGS) entry which is preliminary data.</text>
</comment>
<dbReference type="SMART" id="SM01091">
    <property type="entry name" value="CorC_HlyC"/>
    <property type="match status" value="1"/>
</dbReference>
<evidence type="ECO:0000256" key="2">
    <source>
        <dbReference type="ARBA" id="ARBA00022475"/>
    </source>
</evidence>
<gene>
    <name evidence="14" type="ORF">H9862_02740</name>
</gene>
<dbReference type="SUPFAM" id="SSF56176">
    <property type="entry name" value="FAD-binding/transporter-associated domain-like"/>
    <property type="match status" value="1"/>
</dbReference>
<keyword evidence="2" id="KW-1003">Cell membrane</keyword>
<reference evidence="14" key="1">
    <citation type="journal article" date="2021" name="PeerJ">
        <title>Extensive microbial diversity within the chicken gut microbiome revealed by metagenomics and culture.</title>
        <authorList>
            <person name="Gilroy R."/>
            <person name="Ravi A."/>
            <person name="Getino M."/>
            <person name="Pursley I."/>
            <person name="Horton D.L."/>
            <person name="Alikhan N.F."/>
            <person name="Baker D."/>
            <person name="Gharbi K."/>
            <person name="Hall N."/>
            <person name="Watson M."/>
            <person name="Adriaenssens E.M."/>
            <person name="Foster-Nyarko E."/>
            <person name="Jarju S."/>
            <person name="Secka A."/>
            <person name="Antonio M."/>
            <person name="Oren A."/>
            <person name="Chaudhuri R.R."/>
            <person name="La Ragione R."/>
            <person name="Hildebrand F."/>
            <person name="Pallen M.J."/>
        </authorList>
    </citation>
    <scope>NUCLEOTIDE SEQUENCE</scope>
    <source>
        <strain evidence="14">14975</strain>
    </source>
</reference>
<protein>
    <submittedName>
        <fullName evidence="14">Hemolysin family protein</fullName>
    </submittedName>
</protein>
<evidence type="ECO:0000259" key="13">
    <source>
        <dbReference type="PROSITE" id="PS51846"/>
    </source>
</evidence>
<dbReference type="Gene3D" id="3.10.580.10">
    <property type="entry name" value="CBS-domain"/>
    <property type="match status" value="1"/>
</dbReference>
<dbReference type="InterPro" id="IPR046342">
    <property type="entry name" value="CBS_dom_sf"/>
</dbReference>
<feature type="region of interest" description="Disordered" evidence="10">
    <location>
        <begin position="458"/>
        <end position="481"/>
    </location>
</feature>
<dbReference type="InterPro" id="IPR051676">
    <property type="entry name" value="UPF0053_domain"/>
</dbReference>